<feature type="transmembrane region" description="Helical" evidence="1">
    <location>
        <begin position="47"/>
        <end position="64"/>
    </location>
</feature>
<feature type="transmembrane region" description="Helical" evidence="1">
    <location>
        <begin position="16"/>
        <end position="35"/>
    </location>
</feature>
<dbReference type="EMBL" id="WHJC01000241">
    <property type="protein sequence ID" value="MPQ44548.1"/>
    <property type="molecule type" value="Genomic_DNA"/>
</dbReference>
<dbReference type="OrthoDB" id="1953575at2"/>
<gene>
    <name evidence="2" type="ORF">GBZ86_12425</name>
</gene>
<accession>A0A6I1MPZ6</accession>
<organism evidence="2 3">
    <name type="scientific">Clostridium tarantellae</name>
    <dbReference type="NCBI Taxonomy" id="39493"/>
    <lineage>
        <taxon>Bacteria</taxon>
        <taxon>Bacillati</taxon>
        <taxon>Bacillota</taxon>
        <taxon>Clostridia</taxon>
        <taxon>Eubacteriales</taxon>
        <taxon>Clostridiaceae</taxon>
        <taxon>Clostridium</taxon>
    </lineage>
</organism>
<keyword evidence="1" id="KW-1133">Transmembrane helix</keyword>
<proteinExistence type="predicted"/>
<dbReference type="Proteomes" id="UP000430345">
    <property type="component" value="Unassembled WGS sequence"/>
</dbReference>
<reference evidence="2 3" key="1">
    <citation type="submission" date="2019-10" db="EMBL/GenBank/DDBJ databases">
        <title>The Genome Sequence of Clostridium tarantellae Isolated from Fish Brain.</title>
        <authorList>
            <person name="Bano L."/>
            <person name="Kiel M."/>
            <person name="Sales G."/>
            <person name="Doxey A.C."/>
            <person name="Mansfield M.J."/>
            <person name="Schiavone M."/>
            <person name="Rossetto O."/>
            <person name="Pirazzini M."/>
            <person name="Dobrindt U."/>
            <person name="Montecucco C."/>
        </authorList>
    </citation>
    <scope>NUCLEOTIDE SEQUENCE [LARGE SCALE GENOMIC DNA]</scope>
    <source>
        <strain evidence="2 3">DSM 3997</strain>
    </source>
</reference>
<dbReference type="AlphaFoldDB" id="A0A6I1MPZ6"/>
<name>A0A6I1MPZ6_9CLOT</name>
<dbReference type="RefSeq" id="WP_152891116.1">
    <property type="nucleotide sequence ID" value="NZ_WHJC01000241.1"/>
</dbReference>
<evidence type="ECO:0000313" key="2">
    <source>
        <dbReference type="EMBL" id="MPQ44548.1"/>
    </source>
</evidence>
<comment type="caution">
    <text evidence="2">The sequence shown here is derived from an EMBL/GenBank/DDBJ whole genome shotgun (WGS) entry which is preliminary data.</text>
</comment>
<keyword evidence="3" id="KW-1185">Reference proteome</keyword>
<evidence type="ECO:0000256" key="1">
    <source>
        <dbReference type="SAM" id="Phobius"/>
    </source>
</evidence>
<protein>
    <submittedName>
        <fullName evidence="2">Uncharacterized protein</fullName>
    </submittedName>
</protein>
<keyword evidence="1" id="KW-0472">Membrane</keyword>
<sequence>MGIMHREVINRRKDTTIIGSIVFLSLMIGLAKLIGNFKINHFKLESITDPIMIVLTILILYLEIKKCKVSYKYSVIANQLIIHKIKVNEQQTLENIKLNNIISLKKEKNSFLRHFRNITSKKYICSLVPKAVYCCVYKKDNDYKRFYFQPSGKLVEKLEKVL</sequence>
<keyword evidence="1" id="KW-0812">Transmembrane</keyword>
<evidence type="ECO:0000313" key="3">
    <source>
        <dbReference type="Proteomes" id="UP000430345"/>
    </source>
</evidence>